<sequence>MQKASAIYAKQIARALTSQNKAYFARFIRGNKSGSAQEKNDLILETVDSNKEMKNMEHKFKKQLEEQSKDTPISDEAIKAAYNNNIQNQVRIKKSMPISQQIKLQSNKSGKKVYKIDSEEQVDWLIKQFILPETKKKSYIRWKAQQDELIKNGELPADLHERLDFLAKKNQQKVNKMIEDFEHLGQPYEGMEEGDEIIVGPKELETMSKEEIDKLIQAKIGKIEYPKPTSLEEKLAIEEDKIDDTLEREVLSEIERLESTGLLDRLDKKIQDKKIQNHKKDTREELAFIQQIEENQQIEDPVEESLTESISEINENLEVSEMEERSKKFESIKSLPNKKELDNFEKPKDEEKKLLNKLSRKDKKIEPTNKQSTKDSQLQIKDQNQNSENNQIQQKDRVQERLLDLYATGDQRLNSHVFGNITLKDIDFQSPEVYKMFQIKRPREKREIFTYQMDKLNILISFYNQQDFEQIKFHKLNSDQILVFMGNKNFLNGRCRKEKVIEAFHFLHKHRQLKLFSERKEIKDAIRLIALDHKLLEQLSPQSYVTSFIYSVMKMKNDDPQVWASLASYISKNYQHFDMRNISNIVYSLHKISVGKPILMNFDDVFTQLELPIIMKLDKGDGDPQSIANSILAYTKCQNGSLQFFQAMEKHIISYKDKFSAQELSNILYSYYKSKECSKEIIKDLEDTVIQNLNHAQPKELVQLLMAFVETDQMSPKLLRHFEHEFKSKFEMMNAEDVSKYYYCFTKVGHEYKAEGRFYKYLQKVTTKLIDTFEGPHLRFMFYKFDDQTNMRLNTGVKGRLMDRATDLIKQDKFDGYDLNQIFLNTNQLPPNSPGKSRHDFNYKCMKHLEKLRYFVN</sequence>
<dbReference type="InterPro" id="IPR058917">
    <property type="entry name" value="RESC6_dom"/>
</dbReference>
<evidence type="ECO:0000256" key="1">
    <source>
        <dbReference type="SAM" id="MobiDB-lite"/>
    </source>
</evidence>
<gene>
    <name evidence="3" type="primary">Contig2343.g2523</name>
    <name evidence="3" type="ORF">STYLEM_3717</name>
</gene>
<evidence type="ECO:0000313" key="3">
    <source>
        <dbReference type="EMBL" id="CDW74735.1"/>
    </source>
</evidence>
<feature type="compositionally biased region" description="Low complexity" evidence="1">
    <location>
        <begin position="383"/>
        <end position="393"/>
    </location>
</feature>
<feature type="region of interest" description="Disordered" evidence="1">
    <location>
        <begin position="340"/>
        <end position="394"/>
    </location>
</feature>
<reference evidence="3 4" key="1">
    <citation type="submission" date="2014-06" db="EMBL/GenBank/DDBJ databases">
        <authorList>
            <person name="Swart Estienne"/>
        </authorList>
    </citation>
    <scope>NUCLEOTIDE SEQUENCE [LARGE SCALE GENOMIC DNA]</scope>
    <source>
        <strain evidence="3 4">130c</strain>
    </source>
</reference>
<dbReference type="EMBL" id="CCKQ01003602">
    <property type="protein sequence ID" value="CDW74735.1"/>
    <property type="molecule type" value="Genomic_DNA"/>
</dbReference>
<feature type="compositionally biased region" description="Basic and acidic residues" evidence="1">
    <location>
        <begin position="340"/>
        <end position="354"/>
    </location>
</feature>
<proteinExistence type="predicted"/>
<dbReference type="InParanoid" id="A0A077ZXW5"/>
<evidence type="ECO:0000313" key="4">
    <source>
        <dbReference type="Proteomes" id="UP000039865"/>
    </source>
</evidence>
<keyword evidence="4" id="KW-1185">Reference proteome</keyword>
<name>A0A077ZXW5_STYLE</name>
<protein>
    <recommendedName>
        <fullName evidence="2">RNA-editing substrate-binding complex 6 protein domain-containing protein</fullName>
    </recommendedName>
</protein>
<organism evidence="3 4">
    <name type="scientific">Stylonychia lemnae</name>
    <name type="common">Ciliate</name>
    <dbReference type="NCBI Taxonomy" id="5949"/>
    <lineage>
        <taxon>Eukaryota</taxon>
        <taxon>Sar</taxon>
        <taxon>Alveolata</taxon>
        <taxon>Ciliophora</taxon>
        <taxon>Intramacronucleata</taxon>
        <taxon>Spirotrichea</taxon>
        <taxon>Stichotrichia</taxon>
        <taxon>Sporadotrichida</taxon>
        <taxon>Oxytrichidae</taxon>
        <taxon>Stylonychinae</taxon>
        <taxon>Stylonychia</taxon>
    </lineage>
</organism>
<dbReference type="Proteomes" id="UP000039865">
    <property type="component" value="Unassembled WGS sequence"/>
</dbReference>
<evidence type="ECO:0000259" key="2">
    <source>
        <dbReference type="Pfam" id="PF26188"/>
    </source>
</evidence>
<dbReference type="AlphaFoldDB" id="A0A077ZXW5"/>
<dbReference type="Pfam" id="PF26188">
    <property type="entry name" value="RESC6"/>
    <property type="match status" value="1"/>
</dbReference>
<dbReference type="OrthoDB" id="385235at2759"/>
<accession>A0A077ZXW5</accession>
<feature type="domain" description="RNA-editing substrate-binding complex 6 protein" evidence="2">
    <location>
        <begin position="623"/>
        <end position="779"/>
    </location>
</feature>
<feature type="compositionally biased region" description="Polar residues" evidence="1">
    <location>
        <begin position="368"/>
        <end position="382"/>
    </location>
</feature>